<keyword evidence="2" id="KW-1185">Reference proteome</keyword>
<dbReference type="EMBL" id="BFAA01026812">
    <property type="protein sequence ID" value="GCB81579.1"/>
    <property type="molecule type" value="Genomic_DNA"/>
</dbReference>
<reference evidence="1 2" key="1">
    <citation type="journal article" date="2018" name="Nat. Ecol. Evol.">
        <title>Shark genomes provide insights into elasmobranch evolution and the origin of vertebrates.</title>
        <authorList>
            <person name="Hara Y"/>
            <person name="Yamaguchi K"/>
            <person name="Onimaru K"/>
            <person name="Kadota M"/>
            <person name="Koyanagi M"/>
            <person name="Keeley SD"/>
            <person name="Tatsumi K"/>
            <person name="Tanaka K"/>
            <person name="Motone F"/>
            <person name="Kageyama Y"/>
            <person name="Nozu R"/>
            <person name="Adachi N"/>
            <person name="Nishimura O"/>
            <person name="Nakagawa R"/>
            <person name="Tanegashima C"/>
            <person name="Kiyatake I"/>
            <person name="Matsumoto R"/>
            <person name="Murakumo K"/>
            <person name="Nishida K"/>
            <person name="Terakita A"/>
            <person name="Kuratani S"/>
            <person name="Sato K"/>
            <person name="Hyodo S Kuraku.S."/>
        </authorList>
    </citation>
    <scope>NUCLEOTIDE SEQUENCE [LARGE SCALE GENOMIC DNA]</scope>
</reference>
<dbReference type="Proteomes" id="UP000288216">
    <property type="component" value="Unassembled WGS sequence"/>
</dbReference>
<evidence type="ECO:0000313" key="2">
    <source>
        <dbReference type="Proteomes" id="UP000288216"/>
    </source>
</evidence>
<organism evidence="1 2">
    <name type="scientific">Scyliorhinus torazame</name>
    <name type="common">Cloudy catshark</name>
    <name type="synonym">Catulus torazame</name>
    <dbReference type="NCBI Taxonomy" id="75743"/>
    <lineage>
        <taxon>Eukaryota</taxon>
        <taxon>Metazoa</taxon>
        <taxon>Chordata</taxon>
        <taxon>Craniata</taxon>
        <taxon>Vertebrata</taxon>
        <taxon>Chondrichthyes</taxon>
        <taxon>Elasmobranchii</taxon>
        <taxon>Galeomorphii</taxon>
        <taxon>Galeoidea</taxon>
        <taxon>Carcharhiniformes</taxon>
        <taxon>Scyliorhinidae</taxon>
        <taxon>Scyliorhinus</taxon>
    </lineage>
</organism>
<evidence type="ECO:0000313" key="1">
    <source>
        <dbReference type="EMBL" id="GCB81579.1"/>
    </source>
</evidence>
<accession>A0A401Q870</accession>
<gene>
    <name evidence="1" type="ORF">scyTo_0023158</name>
</gene>
<name>A0A401Q870_SCYTO</name>
<dbReference type="AlphaFoldDB" id="A0A401Q870"/>
<sequence>MLSVVSEMRMCSVCSAETGGRNLNCTTGEEQPNYRRDIRRSELE</sequence>
<proteinExistence type="predicted"/>
<comment type="caution">
    <text evidence="1">The sequence shown here is derived from an EMBL/GenBank/DDBJ whole genome shotgun (WGS) entry which is preliminary data.</text>
</comment>
<protein>
    <submittedName>
        <fullName evidence="1">Uncharacterized protein</fullName>
    </submittedName>
</protein>
<feature type="non-terminal residue" evidence="1">
    <location>
        <position position="44"/>
    </location>
</feature>